<dbReference type="Pfam" id="PF02608">
    <property type="entry name" value="Bmp"/>
    <property type="match status" value="1"/>
</dbReference>
<gene>
    <name evidence="8" type="ORF">SKUN_00931</name>
</gene>
<dbReference type="STRING" id="273035.SKUN_00931"/>
<dbReference type="RefSeq" id="WP_053390998.1">
    <property type="nucleotide sequence ID" value="NZ_CP010899.1"/>
</dbReference>
<evidence type="ECO:0000256" key="4">
    <source>
        <dbReference type="ARBA" id="ARBA00023136"/>
    </source>
</evidence>
<dbReference type="PATRIC" id="fig|273035.7.peg.1139"/>
<sequence>MKRILQSLMMISIISTSLSSVFACVKKYNFDNSIWVITDGGTVNDLAFNQSAWEGASKYVFAQKNQIVPPQNWKSSNWRASYFESVSQTPGDYKNAYITSSITGTKTLVLPGFNHGNTIGWAASLVDNIIYIDGSSQNIHLNMDQKAPLAKNIIGITYQAEASGFYASLATSIYLNAHKNEYNGQLKVGSYGGMDNPVAVSNYMWGFLVGIDLFNTIINSSVNSKWNNIKHNILNQVQNINPEITTLQSIVKVQNVLKQNESWFSQSFQAGDGKIISDELLARGASIIFPVAGAQVQDTINQIKVNKVNVKIVGVDTEQSKIYGENYVVTSALKQIATSTFDALKNIYSAQCGYDAQNNIWDETKQTSNCWINTSQTSLDHPSWTGIETTKWVKQDLVDFLHNTTDDHSKDTLFDKIVKILQYAYKSGIDNHAPISAQNFINTLQNTYETQTKLKTYLLAAIEKVL</sequence>
<reference evidence="8 9" key="1">
    <citation type="journal article" date="2015" name="Genome Announc.">
        <title>Complete Genome Sequence of Spiroplasma kunkelii Strain CR2-3x, Causal Agent of Corn Stunt Disease in Zea mays L.</title>
        <authorList>
            <person name="Davis R.E."/>
            <person name="Shao J."/>
            <person name="Dally E.L."/>
            <person name="Zhao Y."/>
            <person name="Gasparich G.E."/>
            <person name="Gaynor B.J."/>
            <person name="Athey J.C."/>
            <person name="Harrison N.A."/>
            <person name="Donofrio N."/>
        </authorList>
    </citation>
    <scope>NUCLEOTIDE SEQUENCE [LARGE SCALE GENOMIC DNA]</scope>
    <source>
        <strain evidence="8 9">CR2-3x</strain>
    </source>
</reference>
<evidence type="ECO:0000256" key="3">
    <source>
        <dbReference type="ARBA" id="ARBA00022729"/>
    </source>
</evidence>
<name>A0A0K2JHB9_SPIKU</name>
<accession>A0A0K2JHB9</accession>
<dbReference type="PANTHER" id="PTHR34296:SF2">
    <property type="entry name" value="ABC TRANSPORTER GUANOSINE-BINDING PROTEIN NUPN"/>
    <property type="match status" value="1"/>
</dbReference>
<keyword evidence="5" id="KW-0449">Lipoprotein</keyword>
<evidence type="ECO:0000256" key="2">
    <source>
        <dbReference type="ARBA" id="ARBA00022475"/>
    </source>
</evidence>
<keyword evidence="4" id="KW-0472">Membrane</keyword>
<feature type="chain" id="PRO_5005479750" evidence="6">
    <location>
        <begin position="24"/>
        <end position="466"/>
    </location>
</feature>
<dbReference type="Proteomes" id="UP000062963">
    <property type="component" value="Chromosome"/>
</dbReference>
<dbReference type="AlphaFoldDB" id="A0A0K2JHB9"/>
<dbReference type="InterPro" id="IPR050957">
    <property type="entry name" value="BMP_lipoprotein"/>
</dbReference>
<evidence type="ECO:0000259" key="7">
    <source>
        <dbReference type="Pfam" id="PF02608"/>
    </source>
</evidence>
<organism evidence="8 9">
    <name type="scientific">Spiroplasma kunkelii CR2-3x</name>
    <dbReference type="NCBI Taxonomy" id="273035"/>
    <lineage>
        <taxon>Bacteria</taxon>
        <taxon>Bacillati</taxon>
        <taxon>Mycoplasmatota</taxon>
        <taxon>Mollicutes</taxon>
        <taxon>Entomoplasmatales</taxon>
        <taxon>Spiroplasmataceae</taxon>
        <taxon>Spiroplasma</taxon>
    </lineage>
</organism>
<feature type="signal peptide" evidence="6">
    <location>
        <begin position="1"/>
        <end position="23"/>
    </location>
</feature>
<keyword evidence="3 6" id="KW-0732">Signal</keyword>
<evidence type="ECO:0000313" key="9">
    <source>
        <dbReference type="Proteomes" id="UP000062963"/>
    </source>
</evidence>
<evidence type="ECO:0000256" key="1">
    <source>
        <dbReference type="ARBA" id="ARBA00004236"/>
    </source>
</evidence>
<dbReference type="InterPro" id="IPR003760">
    <property type="entry name" value="PnrA-like"/>
</dbReference>
<dbReference type="OrthoDB" id="9769871at2"/>
<dbReference type="GO" id="GO:0005886">
    <property type="term" value="C:plasma membrane"/>
    <property type="evidence" value="ECO:0007669"/>
    <property type="project" value="UniProtKB-SubCell"/>
</dbReference>
<dbReference type="Gene3D" id="3.40.50.2300">
    <property type="match status" value="2"/>
</dbReference>
<comment type="subcellular location">
    <subcellularLocation>
        <location evidence="1">Cell membrane</location>
    </subcellularLocation>
</comment>
<evidence type="ECO:0000313" key="8">
    <source>
        <dbReference type="EMBL" id="ALA97818.1"/>
    </source>
</evidence>
<protein>
    <submittedName>
        <fullName evidence="8">ABC-type transport system substrate-binding protein</fullName>
    </submittedName>
</protein>
<keyword evidence="2" id="KW-1003">Cell membrane</keyword>
<feature type="domain" description="ABC transporter substrate-binding protein PnrA-like" evidence="7">
    <location>
        <begin position="37"/>
        <end position="219"/>
    </location>
</feature>
<evidence type="ECO:0000256" key="6">
    <source>
        <dbReference type="SAM" id="SignalP"/>
    </source>
</evidence>
<dbReference type="KEGG" id="skn:SKUN_00931"/>
<dbReference type="EMBL" id="CP010899">
    <property type="protein sequence ID" value="ALA97818.1"/>
    <property type="molecule type" value="Genomic_DNA"/>
</dbReference>
<keyword evidence="9" id="KW-1185">Reference proteome</keyword>
<proteinExistence type="predicted"/>
<dbReference type="PROSITE" id="PS51257">
    <property type="entry name" value="PROKAR_LIPOPROTEIN"/>
    <property type="match status" value="1"/>
</dbReference>
<evidence type="ECO:0000256" key="5">
    <source>
        <dbReference type="ARBA" id="ARBA00023288"/>
    </source>
</evidence>
<dbReference type="PANTHER" id="PTHR34296">
    <property type="entry name" value="TRANSCRIPTIONAL ACTIVATOR PROTEIN MED"/>
    <property type="match status" value="1"/>
</dbReference>